<dbReference type="Proteomes" id="UP000829364">
    <property type="component" value="Chromosome 9"/>
</dbReference>
<evidence type="ECO:0000256" key="1">
    <source>
        <dbReference type="SAM" id="MobiDB-lite"/>
    </source>
</evidence>
<gene>
    <name evidence="2" type="ORF">JDV02_008952</name>
</gene>
<accession>A0A9Q8QQV8</accession>
<evidence type="ECO:0000313" key="3">
    <source>
        <dbReference type="Proteomes" id="UP000829364"/>
    </source>
</evidence>
<protein>
    <submittedName>
        <fullName evidence="2">Uncharacterized protein</fullName>
    </submittedName>
</protein>
<reference evidence="2" key="1">
    <citation type="submission" date="2021-11" db="EMBL/GenBank/DDBJ databases">
        <title>Purpureocillium_takamizusanense_genome.</title>
        <authorList>
            <person name="Nguyen N.-H."/>
        </authorList>
    </citation>
    <scope>NUCLEOTIDE SEQUENCE</scope>
    <source>
        <strain evidence="2">PT3</strain>
    </source>
</reference>
<dbReference type="GeneID" id="72070897"/>
<dbReference type="RefSeq" id="XP_047846595.1">
    <property type="nucleotide sequence ID" value="XM_047990586.1"/>
</dbReference>
<dbReference type="PANTHER" id="PTHR35896:SF3">
    <property type="entry name" value="MAJOR FACILITATOR SUPERFAMILY TRANSPORTER"/>
    <property type="match status" value="1"/>
</dbReference>
<keyword evidence="3" id="KW-1185">Reference proteome</keyword>
<dbReference type="AlphaFoldDB" id="A0A9Q8QQV8"/>
<evidence type="ECO:0000313" key="2">
    <source>
        <dbReference type="EMBL" id="UNI23114.1"/>
    </source>
</evidence>
<name>A0A9Q8QQV8_9HYPO</name>
<dbReference type="EMBL" id="CP086362">
    <property type="protein sequence ID" value="UNI23114.1"/>
    <property type="molecule type" value="Genomic_DNA"/>
</dbReference>
<dbReference type="InterPro" id="IPR053008">
    <property type="entry name" value="Phomopsin_biosynth_assoc"/>
</dbReference>
<proteinExistence type="predicted"/>
<feature type="region of interest" description="Disordered" evidence="1">
    <location>
        <begin position="1"/>
        <end position="30"/>
    </location>
</feature>
<dbReference type="OrthoDB" id="3501153at2759"/>
<organism evidence="2 3">
    <name type="scientific">Purpureocillium takamizusanense</name>
    <dbReference type="NCBI Taxonomy" id="2060973"/>
    <lineage>
        <taxon>Eukaryota</taxon>
        <taxon>Fungi</taxon>
        <taxon>Dikarya</taxon>
        <taxon>Ascomycota</taxon>
        <taxon>Pezizomycotina</taxon>
        <taxon>Sordariomycetes</taxon>
        <taxon>Hypocreomycetidae</taxon>
        <taxon>Hypocreales</taxon>
        <taxon>Ophiocordycipitaceae</taxon>
        <taxon>Purpureocillium</taxon>
    </lineage>
</organism>
<sequence>MDHKFMSSRYANHKAPLEPPSPRSSLDVGDAAVEEAMEETVAFLAPPGDGKEGEDGYPKHLDGSKLFRCLLQVVASLLCLGVLFAGYDLYRASVAASVWSPVENAQVRPCGDSPLTARNRGCMFDPIAMAWLPDACHDFELTKEFLSVQQWHYWKRPDPTSNSISLANVMQGQHSTLFVTERYLRHRCVFAWRKLHRAVLNSTSVDGYATDWDGMMECEGLFKDRRVDDGALHEVSVGYPACRVALGIDNVDG</sequence>
<dbReference type="PANTHER" id="PTHR35896">
    <property type="entry name" value="IG-LIKE DOMAIN-CONTAINING PROTEIN"/>
    <property type="match status" value="1"/>
</dbReference>
<dbReference type="KEGG" id="ptkz:JDV02_008952"/>